<evidence type="ECO:0000313" key="2">
    <source>
        <dbReference type="Proteomes" id="UP001501563"/>
    </source>
</evidence>
<reference evidence="2" key="1">
    <citation type="journal article" date="2019" name="Int. J. Syst. Evol. Microbiol.">
        <title>The Global Catalogue of Microorganisms (GCM) 10K type strain sequencing project: providing services to taxonomists for standard genome sequencing and annotation.</title>
        <authorList>
            <consortium name="The Broad Institute Genomics Platform"/>
            <consortium name="The Broad Institute Genome Sequencing Center for Infectious Disease"/>
            <person name="Wu L."/>
            <person name="Ma J."/>
        </authorList>
    </citation>
    <scope>NUCLEOTIDE SEQUENCE [LARGE SCALE GENOMIC DNA]</scope>
    <source>
        <strain evidence="2">JCM 16578</strain>
    </source>
</reference>
<dbReference type="NCBIfam" id="NF040918">
    <property type="entry name" value="LPFR_fam"/>
    <property type="match status" value="1"/>
</dbReference>
<dbReference type="Proteomes" id="UP001501563">
    <property type="component" value="Unassembled WGS sequence"/>
</dbReference>
<gene>
    <name evidence="1" type="ORF">GCM10022207_80220</name>
</gene>
<organism evidence="1 2">
    <name type="scientific">Streptomyces lannensis</name>
    <dbReference type="NCBI Taxonomy" id="766498"/>
    <lineage>
        <taxon>Bacteria</taxon>
        <taxon>Bacillati</taxon>
        <taxon>Actinomycetota</taxon>
        <taxon>Actinomycetes</taxon>
        <taxon>Kitasatosporales</taxon>
        <taxon>Streptomycetaceae</taxon>
        <taxon>Streptomyces</taxon>
    </lineage>
</organism>
<comment type="caution">
    <text evidence="1">The sequence shown here is derived from an EMBL/GenBank/DDBJ whole genome shotgun (WGS) entry which is preliminary data.</text>
</comment>
<dbReference type="EMBL" id="BAAAZA010000042">
    <property type="protein sequence ID" value="GAA3899549.1"/>
    <property type="molecule type" value="Genomic_DNA"/>
</dbReference>
<keyword evidence="2" id="KW-1185">Reference proteome</keyword>
<dbReference type="InterPro" id="IPR049849">
    <property type="entry name" value="LPFR_strepto"/>
</dbReference>
<accession>A0ABP7LEK6</accession>
<evidence type="ECO:0000313" key="1">
    <source>
        <dbReference type="EMBL" id="GAA3899549.1"/>
    </source>
</evidence>
<name>A0ABP7LEK6_9ACTN</name>
<proteinExistence type="predicted"/>
<protein>
    <submittedName>
        <fullName evidence="1">Uncharacterized protein</fullName>
    </submittedName>
</protein>
<sequence length="64" mass="6571">MRYPDLVPADTPGRGKGNDVFHAIADALRRIGGALGTLVALPFRALARLFGAASGPGRGGARRA</sequence>